<dbReference type="EMBL" id="LR593886">
    <property type="protein sequence ID" value="VTR94752.1"/>
    <property type="molecule type" value="Genomic_DNA"/>
</dbReference>
<proteinExistence type="predicted"/>
<reference evidence="1 2" key="1">
    <citation type="submission" date="2019-05" db="EMBL/GenBank/DDBJ databases">
        <authorList>
            <consortium name="Science for Life Laboratories"/>
        </authorList>
    </citation>
    <scope>NUCLEOTIDE SEQUENCE [LARGE SCALE GENOMIC DNA]</scope>
    <source>
        <strain evidence="1">Soil9</strain>
    </source>
</reference>
<dbReference type="RefSeq" id="WP_162669245.1">
    <property type="nucleotide sequence ID" value="NZ_LR593886.1"/>
</dbReference>
<dbReference type="KEGG" id="gms:SOIL9_29620"/>
<gene>
    <name evidence="1" type="ORF">SOIL9_29620</name>
</gene>
<organism evidence="1 2">
    <name type="scientific">Gemmata massiliana</name>
    <dbReference type="NCBI Taxonomy" id="1210884"/>
    <lineage>
        <taxon>Bacteria</taxon>
        <taxon>Pseudomonadati</taxon>
        <taxon>Planctomycetota</taxon>
        <taxon>Planctomycetia</taxon>
        <taxon>Gemmatales</taxon>
        <taxon>Gemmataceae</taxon>
        <taxon>Gemmata</taxon>
    </lineage>
</organism>
<sequence>MADALDLRFGTVFPGASGGNLAFTAATINTSTPRAEWAFDLDERQMVSRLWCRPNAIIGTPLSLKIGL</sequence>
<dbReference type="Proteomes" id="UP000464178">
    <property type="component" value="Chromosome"/>
</dbReference>
<protein>
    <submittedName>
        <fullName evidence="1">Uncharacterized protein</fullName>
    </submittedName>
</protein>
<evidence type="ECO:0000313" key="1">
    <source>
        <dbReference type="EMBL" id="VTR94752.1"/>
    </source>
</evidence>
<accession>A0A6P2D5J8</accession>
<dbReference type="AlphaFoldDB" id="A0A6P2D5J8"/>
<name>A0A6P2D5J8_9BACT</name>
<evidence type="ECO:0000313" key="2">
    <source>
        <dbReference type="Proteomes" id="UP000464178"/>
    </source>
</evidence>
<keyword evidence="2" id="KW-1185">Reference proteome</keyword>